<keyword evidence="4" id="KW-0067">ATP-binding</keyword>
<dbReference type="PROSITE" id="PS50893">
    <property type="entry name" value="ABC_TRANSPORTER_2"/>
    <property type="match status" value="1"/>
</dbReference>
<comment type="similarity">
    <text evidence="1">Belongs to the ABC transporter superfamily.</text>
</comment>
<evidence type="ECO:0000256" key="3">
    <source>
        <dbReference type="ARBA" id="ARBA00022741"/>
    </source>
</evidence>
<dbReference type="InterPro" id="IPR013563">
    <property type="entry name" value="Oligopep_ABC_C"/>
</dbReference>
<dbReference type="AlphaFoldDB" id="E8R8N8"/>
<dbReference type="CDD" id="cd03257">
    <property type="entry name" value="ABC_NikE_OppD_transporters"/>
    <property type="match status" value="1"/>
</dbReference>
<dbReference type="Pfam" id="PF08352">
    <property type="entry name" value="oligo_HPY"/>
    <property type="match status" value="1"/>
</dbReference>
<dbReference type="Proteomes" id="UP000001068">
    <property type="component" value="Chromosome"/>
</dbReference>
<feature type="domain" description="ABC transporter" evidence="5">
    <location>
        <begin position="5"/>
        <end position="259"/>
    </location>
</feature>
<organism evidence="6 7">
    <name type="scientific">Desulfurococcus mucosus (strain ATCC 35584 / DSM 2162 / JCM 9187 / O7/1)</name>
    <dbReference type="NCBI Taxonomy" id="765177"/>
    <lineage>
        <taxon>Archaea</taxon>
        <taxon>Thermoproteota</taxon>
        <taxon>Thermoprotei</taxon>
        <taxon>Desulfurococcales</taxon>
        <taxon>Desulfurococcaceae</taxon>
        <taxon>Desulfurococcus</taxon>
    </lineage>
</organism>
<dbReference type="NCBIfam" id="TIGR01727">
    <property type="entry name" value="oligo_HPY"/>
    <property type="match status" value="1"/>
</dbReference>
<reference evidence="6 7" key="2">
    <citation type="journal article" date="2011" name="Stand. Genomic Sci.">
        <title>Complete genome sequence of Desulfurococcus mucosus type strain (O7/1).</title>
        <authorList>
            <person name="Wirth R."/>
            <person name="Chertkov O."/>
            <person name="Held B."/>
            <person name="Lapidus A."/>
            <person name="Nolan M."/>
            <person name="Lucas S."/>
            <person name="Hammon N."/>
            <person name="Deshpande S."/>
            <person name="Cheng J.F."/>
            <person name="Tapia R."/>
            <person name="Han C."/>
            <person name="Goodwin L."/>
            <person name="Pitluck S."/>
            <person name="Liolios K."/>
            <person name="Ioanna P."/>
            <person name="Ivanova N."/>
            <person name="Mavromatis K."/>
            <person name="Mikhailova N."/>
            <person name="Pati A."/>
            <person name="Chen A."/>
            <person name="Palaniappan K."/>
            <person name="Land M."/>
            <person name="Hauser L."/>
            <person name="Chang Y.J."/>
            <person name="Jeffries C.D."/>
            <person name="Bilek Y."/>
            <person name="Hader T."/>
            <person name="Rohde M."/>
            <person name="Spring S."/>
            <person name="Sikorski J."/>
            <person name="Goker M."/>
            <person name="Woyke T."/>
            <person name="Bristow J."/>
            <person name="Eisen J.A."/>
            <person name="Markowitz V."/>
            <person name="Hugenholtz P."/>
            <person name="Kyrpides N.C."/>
            <person name="Klenk H.P."/>
        </authorList>
    </citation>
    <scope>NUCLEOTIDE SEQUENCE [LARGE SCALE GENOMIC DNA]</scope>
    <source>
        <strain evidence="7">ATCC 35584 / DSM 2162 / JCM 9187 / O7/1</strain>
    </source>
</reference>
<evidence type="ECO:0000259" key="5">
    <source>
        <dbReference type="PROSITE" id="PS50893"/>
    </source>
</evidence>
<dbReference type="GO" id="GO:0016887">
    <property type="term" value="F:ATP hydrolysis activity"/>
    <property type="evidence" value="ECO:0007669"/>
    <property type="project" value="InterPro"/>
</dbReference>
<dbReference type="GO" id="GO:0055085">
    <property type="term" value="P:transmembrane transport"/>
    <property type="evidence" value="ECO:0007669"/>
    <property type="project" value="UniProtKB-ARBA"/>
</dbReference>
<dbReference type="GeneID" id="10153247"/>
<evidence type="ECO:0000313" key="6">
    <source>
        <dbReference type="EMBL" id="ADV64864.1"/>
    </source>
</evidence>
<dbReference type="GO" id="GO:0005524">
    <property type="term" value="F:ATP binding"/>
    <property type="evidence" value="ECO:0007669"/>
    <property type="project" value="UniProtKB-KW"/>
</dbReference>
<name>E8R8N8_DESM0</name>
<evidence type="ECO:0000256" key="4">
    <source>
        <dbReference type="ARBA" id="ARBA00022840"/>
    </source>
</evidence>
<dbReference type="PROSITE" id="PS00211">
    <property type="entry name" value="ABC_TRANSPORTER_1"/>
    <property type="match status" value="1"/>
</dbReference>
<evidence type="ECO:0000313" key="7">
    <source>
        <dbReference type="Proteomes" id="UP000001068"/>
    </source>
</evidence>
<dbReference type="Pfam" id="PF00005">
    <property type="entry name" value="ABC_tran"/>
    <property type="match status" value="1"/>
</dbReference>
<keyword evidence="7" id="KW-1185">Reference proteome</keyword>
<dbReference type="FunFam" id="3.40.50.300:FF:000016">
    <property type="entry name" value="Oligopeptide ABC transporter ATP-binding component"/>
    <property type="match status" value="1"/>
</dbReference>
<sequence>METLVKTVDVAKYYYPKRDIGEILRGRRRVVKAVDGVTLDVYRGEVLSIVGESGSGKTTLGRIMIGLEEPSKGTVLFHGKPLHELLEREKHVRLKAQMIYQDPYSSLDPRVKIGDQLAKPLVIHRLANPEEARIRVMEMLKDVGLTPPEEVFERYPHQLSGGQRQRIAIARAMLVEPEFLVADEPVSMIDVSLRAGILELLMRFKERYGLTMVFITHDLSVAKLISNRIAIMYLGKVVEVGDSRRVLENPLHPYTRALLSAVPSIHGRKIARLKITGEIPDPFNIPSGCRFHPRCPYASEECRVREPGLVEAEKGHLVACFKPLLGP</sequence>
<dbReference type="OrthoDB" id="18209at2157"/>
<dbReference type="EMBL" id="CP002363">
    <property type="protein sequence ID" value="ADV64864.1"/>
    <property type="molecule type" value="Genomic_DNA"/>
</dbReference>
<dbReference type="InterPro" id="IPR027417">
    <property type="entry name" value="P-loop_NTPase"/>
</dbReference>
<dbReference type="RefSeq" id="WP_013562086.1">
    <property type="nucleotide sequence ID" value="NC_014961.1"/>
</dbReference>
<dbReference type="Gene3D" id="3.40.50.300">
    <property type="entry name" value="P-loop containing nucleotide triphosphate hydrolases"/>
    <property type="match status" value="1"/>
</dbReference>
<dbReference type="eggNOG" id="arCOG00184">
    <property type="taxonomic scope" value="Archaea"/>
</dbReference>
<dbReference type="InterPro" id="IPR003439">
    <property type="entry name" value="ABC_transporter-like_ATP-bd"/>
</dbReference>
<dbReference type="InterPro" id="IPR050319">
    <property type="entry name" value="ABC_transp_ATP-bind"/>
</dbReference>
<protein>
    <submittedName>
        <fullName evidence="6">Oligopeptide/dipeptide ABC transporter, ATPase subunit</fullName>
    </submittedName>
</protein>
<dbReference type="GO" id="GO:0015833">
    <property type="term" value="P:peptide transport"/>
    <property type="evidence" value="ECO:0007669"/>
    <property type="project" value="InterPro"/>
</dbReference>
<dbReference type="SMART" id="SM00382">
    <property type="entry name" value="AAA"/>
    <property type="match status" value="1"/>
</dbReference>
<gene>
    <name evidence="6" type="ordered locus">Desmu_0554</name>
</gene>
<dbReference type="PANTHER" id="PTHR43776:SF7">
    <property type="entry name" value="D,D-DIPEPTIDE TRANSPORT ATP-BINDING PROTEIN DDPF-RELATED"/>
    <property type="match status" value="1"/>
</dbReference>
<dbReference type="SUPFAM" id="SSF52540">
    <property type="entry name" value="P-loop containing nucleoside triphosphate hydrolases"/>
    <property type="match status" value="1"/>
</dbReference>
<dbReference type="PANTHER" id="PTHR43776">
    <property type="entry name" value="TRANSPORT ATP-BINDING PROTEIN"/>
    <property type="match status" value="1"/>
</dbReference>
<evidence type="ECO:0000256" key="2">
    <source>
        <dbReference type="ARBA" id="ARBA00022448"/>
    </source>
</evidence>
<dbReference type="KEGG" id="dmu:Desmu_0554"/>
<dbReference type="STRING" id="765177.Desmu_0554"/>
<dbReference type="HOGENOM" id="CLU_000604_1_23_2"/>
<accession>E8R8N8</accession>
<evidence type="ECO:0000256" key="1">
    <source>
        <dbReference type="ARBA" id="ARBA00005417"/>
    </source>
</evidence>
<keyword evidence="3" id="KW-0547">Nucleotide-binding</keyword>
<dbReference type="InterPro" id="IPR017871">
    <property type="entry name" value="ABC_transporter-like_CS"/>
</dbReference>
<keyword evidence="2" id="KW-0813">Transport</keyword>
<reference evidence="7" key="1">
    <citation type="submission" date="2010-11" db="EMBL/GenBank/DDBJ databases">
        <title>The complete genome of Desulfurococcus mucosus DSM 2162.</title>
        <authorList>
            <consortium name="US DOE Joint Genome Institute (JGI-PGF)"/>
            <person name="Lucas S."/>
            <person name="Copeland A."/>
            <person name="Lapidus A."/>
            <person name="Bruce D."/>
            <person name="Goodwin L."/>
            <person name="Pitluck S."/>
            <person name="Kyrpides N."/>
            <person name="Mavromatis K."/>
            <person name="Pagani I."/>
            <person name="Ivanova N."/>
            <person name="Ovchinnikova G."/>
            <person name="Chertkov O."/>
            <person name="Held B."/>
            <person name="Brettin T."/>
            <person name="Detter J.C."/>
            <person name="Tapia R."/>
            <person name="Han C."/>
            <person name="Land M."/>
            <person name="Hauser L."/>
            <person name="Markowitz V."/>
            <person name="Cheng J.-F."/>
            <person name="Hugenholtz P."/>
            <person name="Woyke T."/>
            <person name="Wu D."/>
            <person name="Wirth R."/>
            <person name="Bilek Y."/>
            <person name="Hader T."/>
            <person name="Klenk H.-P."/>
            <person name="Eisen J.A."/>
        </authorList>
    </citation>
    <scope>NUCLEOTIDE SEQUENCE [LARGE SCALE GENOMIC DNA]</scope>
    <source>
        <strain evidence="7">ATCC 35584 / DSM 2162 / JCM 9187 / O7/1</strain>
    </source>
</reference>
<proteinExistence type="inferred from homology"/>
<dbReference type="InterPro" id="IPR003593">
    <property type="entry name" value="AAA+_ATPase"/>
</dbReference>